<dbReference type="PANTHER" id="PTHR42770:SF15">
    <property type="entry name" value="GLUTAMATE_GAMMA-AMINOBUTYRATE ANTIPORTER-RELATED"/>
    <property type="match status" value="1"/>
</dbReference>
<evidence type="ECO:0008006" key="10">
    <source>
        <dbReference type="Google" id="ProtNLM"/>
    </source>
</evidence>
<evidence type="ECO:0000256" key="7">
    <source>
        <dbReference type="SAM" id="Phobius"/>
    </source>
</evidence>
<dbReference type="InterPro" id="IPR002293">
    <property type="entry name" value="AA/rel_permease1"/>
</dbReference>
<dbReference type="InterPro" id="IPR050367">
    <property type="entry name" value="APC_superfamily"/>
</dbReference>
<dbReference type="AlphaFoldDB" id="A0A081NLY8"/>
<comment type="caution">
    <text evidence="8">The sequence shown here is derived from an EMBL/GenBank/DDBJ whole genome shotgun (WGS) entry which is preliminary data.</text>
</comment>
<dbReference type="eggNOG" id="COG0531">
    <property type="taxonomic scope" value="Bacteria"/>
</dbReference>
<keyword evidence="5 7" id="KW-1133">Transmembrane helix</keyword>
<dbReference type="PANTHER" id="PTHR42770">
    <property type="entry name" value="AMINO ACID TRANSPORTER-RELATED"/>
    <property type="match status" value="1"/>
</dbReference>
<feature type="transmembrane region" description="Helical" evidence="7">
    <location>
        <begin position="130"/>
        <end position="149"/>
    </location>
</feature>
<feature type="transmembrane region" description="Helical" evidence="7">
    <location>
        <begin position="25"/>
        <end position="44"/>
    </location>
</feature>
<keyword evidence="6 7" id="KW-0472">Membrane</keyword>
<evidence type="ECO:0000256" key="3">
    <source>
        <dbReference type="ARBA" id="ARBA00022475"/>
    </source>
</evidence>
<organism evidence="8 9">
    <name type="scientific">Endozoicomonas numazuensis</name>
    <dbReference type="NCBI Taxonomy" id="1137799"/>
    <lineage>
        <taxon>Bacteria</taxon>
        <taxon>Pseudomonadati</taxon>
        <taxon>Pseudomonadota</taxon>
        <taxon>Gammaproteobacteria</taxon>
        <taxon>Oceanospirillales</taxon>
        <taxon>Endozoicomonadaceae</taxon>
        <taxon>Endozoicomonas</taxon>
    </lineage>
</organism>
<keyword evidence="4 7" id="KW-0812">Transmembrane</keyword>
<dbReference type="Pfam" id="PF13520">
    <property type="entry name" value="AA_permease_2"/>
    <property type="match status" value="1"/>
</dbReference>
<evidence type="ECO:0000256" key="5">
    <source>
        <dbReference type="ARBA" id="ARBA00022989"/>
    </source>
</evidence>
<evidence type="ECO:0000313" key="9">
    <source>
        <dbReference type="Proteomes" id="UP000028073"/>
    </source>
</evidence>
<keyword evidence="9" id="KW-1185">Reference proteome</keyword>
<dbReference type="GO" id="GO:0022857">
    <property type="term" value="F:transmembrane transporter activity"/>
    <property type="evidence" value="ECO:0007669"/>
    <property type="project" value="InterPro"/>
</dbReference>
<evidence type="ECO:0000313" key="8">
    <source>
        <dbReference type="EMBL" id="KEQ19461.1"/>
    </source>
</evidence>
<accession>A0A081NLY8</accession>
<sequence length="159" mass="17592">MARAAAEKGELAALLARSNHNEAPVGANCISGFLATLIVAIYALTTSSSDELFWEVFSFSVLIMMLPYIPMFLAFLKLRATEPQQPRPFHIPGPVWFLYLLTGCGILFLLWAMSILLMPNGRLDDLLRPAGLMTLTGSLIMMLIIESLLRGNFQSRTNT</sequence>
<keyword evidence="2" id="KW-0813">Transport</keyword>
<protein>
    <recommendedName>
        <fullName evidence="10">Amino acid permease/ SLC12A domain-containing protein</fullName>
    </recommendedName>
</protein>
<feature type="transmembrane region" description="Helical" evidence="7">
    <location>
        <begin position="56"/>
        <end position="76"/>
    </location>
</feature>
<dbReference type="EMBL" id="JOKH01000001">
    <property type="protein sequence ID" value="KEQ19461.1"/>
    <property type="molecule type" value="Genomic_DNA"/>
</dbReference>
<dbReference type="Gene3D" id="1.20.1740.10">
    <property type="entry name" value="Amino acid/polyamine transporter I"/>
    <property type="match status" value="1"/>
</dbReference>
<proteinExistence type="predicted"/>
<reference evidence="8 9" key="1">
    <citation type="submission" date="2014-06" db="EMBL/GenBank/DDBJ databases">
        <title>Whole Genome Sequences of Three Symbiotic Endozoicomonas Bacteria.</title>
        <authorList>
            <person name="Neave M.J."/>
            <person name="Apprill A."/>
            <person name="Voolstra C.R."/>
        </authorList>
    </citation>
    <scope>NUCLEOTIDE SEQUENCE [LARGE SCALE GENOMIC DNA]</scope>
    <source>
        <strain evidence="8 9">DSM 25634</strain>
    </source>
</reference>
<dbReference type="STRING" id="1137799.GZ78_05860"/>
<dbReference type="RefSeq" id="WP_034833327.1">
    <property type="nucleotide sequence ID" value="NZ_JOKH01000001.1"/>
</dbReference>
<name>A0A081NLY8_9GAMM</name>
<feature type="transmembrane region" description="Helical" evidence="7">
    <location>
        <begin position="96"/>
        <end position="118"/>
    </location>
</feature>
<evidence type="ECO:0000256" key="1">
    <source>
        <dbReference type="ARBA" id="ARBA00004651"/>
    </source>
</evidence>
<evidence type="ECO:0000256" key="2">
    <source>
        <dbReference type="ARBA" id="ARBA00022448"/>
    </source>
</evidence>
<gene>
    <name evidence="8" type="ORF">GZ78_05860</name>
</gene>
<comment type="subcellular location">
    <subcellularLocation>
        <location evidence="1">Cell membrane</location>
        <topology evidence="1">Multi-pass membrane protein</topology>
    </subcellularLocation>
</comment>
<evidence type="ECO:0000256" key="6">
    <source>
        <dbReference type="ARBA" id="ARBA00023136"/>
    </source>
</evidence>
<keyword evidence="3" id="KW-1003">Cell membrane</keyword>
<evidence type="ECO:0000256" key="4">
    <source>
        <dbReference type="ARBA" id="ARBA00022692"/>
    </source>
</evidence>
<dbReference type="Proteomes" id="UP000028073">
    <property type="component" value="Unassembled WGS sequence"/>
</dbReference>
<dbReference type="OrthoDB" id="9117841at2"/>
<dbReference type="GO" id="GO:0005886">
    <property type="term" value="C:plasma membrane"/>
    <property type="evidence" value="ECO:0007669"/>
    <property type="project" value="UniProtKB-SubCell"/>
</dbReference>